<keyword evidence="2" id="KW-1185">Reference proteome</keyword>
<evidence type="ECO:0000313" key="2">
    <source>
        <dbReference type="Proteomes" id="UP001519460"/>
    </source>
</evidence>
<dbReference type="Proteomes" id="UP001519460">
    <property type="component" value="Unassembled WGS sequence"/>
</dbReference>
<dbReference type="AlphaFoldDB" id="A0ABD0J2N2"/>
<name>A0ABD0J2N2_9CAEN</name>
<protein>
    <submittedName>
        <fullName evidence="1">Uncharacterized protein</fullName>
    </submittedName>
</protein>
<proteinExistence type="predicted"/>
<comment type="caution">
    <text evidence="1">The sequence shown here is derived from an EMBL/GenBank/DDBJ whole genome shotgun (WGS) entry which is preliminary data.</text>
</comment>
<reference evidence="1 2" key="1">
    <citation type="journal article" date="2023" name="Sci. Data">
        <title>Genome assembly of the Korean intertidal mud-creeper Batillaria attramentaria.</title>
        <authorList>
            <person name="Patra A.K."/>
            <person name="Ho P.T."/>
            <person name="Jun S."/>
            <person name="Lee S.J."/>
            <person name="Kim Y."/>
            <person name="Won Y.J."/>
        </authorList>
    </citation>
    <scope>NUCLEOTIDE SEQUENCE [LARGE SCALE GENOMIC DNA]</scope>
    <source>
        <strain evidence="1">Wonlab-2016</strain>
    </source>
</reference>
<evidence type="ECO:0000313" key="1">
    <source>
        <dbReference type="EMBL" id="KAK7452267.1"/>
    </source>
</evidence>
<organism evidence="1 2">
    <name type="scientific">Batillaria attramentaria</name>
    <dbReference type="NCBI Taxonomy" id="370345"/>
    <lineage>
        <taxon>Eukaryota</taxon>
        <taxon>Metazoa</taxon>
        <taxon>Spiralia</taxon>
        <taxon>Lophotrochozoa</taxon>
        <taxon>Mollusca</taxon>
        <taxon>Gastropoda</taxon>
        <taxon>Caenogastropoda</taxon>
        <taxon>Sorbeoconcha</taxon>
        <taxon>Cerithioidea</taxon>
        <taxon>Batillariidae</taxon>
        <taxon>Batillaria</taxon>
    </lineage>
</organism>
<accession>A0ABD0J2N2</accession>
<dbReference type="EMBL" id="JACVVK020000719">
    <property type="protein sequence ID" value="KAK7452267.1"/>
    <property type="molecule type" value="Genomic_DNA"/>
</dbReference>
<gene>
    <name evidence="1" type="ORF">BaRGS_00039748</name>
</gene>
<sequence length="92" mass="10292">MRLFAPSRVVCFFPPQGTCSQGSFSSLRQQRLATSLFEDTVFSPHHDDRRTRIVSTNSAIPLKGSNGKKFCRPAREAVQVTKGKAFGKEFEI</sequence>